<reference evidence="1 2" key="1">
    <citation type="journal article" date="2021" name="Appl. Environ. Microbiol.">
        <title>Genetic linkage and physical mapping for an oyster mushroom Pleurotus cornucopiae and QTL analysis for the trait cap color.</title>
        <authorList>
            <person name="Zhang Y."/>
            <person name="Gao W."/>
            <person name="Sonnenberg A."/>
            <person name="Chen Q."/>
            <person name="Zhang J."/>
            <person name="Huang C."/>
        </authorList>
    </citation>
    <scope>NUCLEOTIDE SEQUENCE [LARGE SCALE GENOMIC DNA]</scope>
    <source>
        <strain evidence="1">CCMSSC00406</strain>
    </source>
</reference>
<dbReference type="Proteomes" id="UP000824881">
    <property type="component" value="Unassembled WGS sequence"/>
</dbReference>
<evidence type="ECO:0000313" key="1">
    <source>
        <dbReference type="EMBL" id="KAG9219131.1"/>
    </source>
</evidence>
<accession>A0ACB7IML8</accession>
<dbReference type="EMBL" id="WQMT02000009">
    <property type="protein sequence ID" value="KAG9219131.1"/>
    <property type="molecule type" value="Genomic_DNA"/>
</dbReference>
<gene>
    <name evidence="1" type="ORF">CCMSSC00406_0001541</name>
</gene>
<sequence length="475" mass="51794">MGKFTLLSERTNSEPSSSASLQNELELLEDCPNEIQSSKAHDTSTAPLIMRDAYIAGLKNNGATQYGVLGKTLTVRGPRAEESFEDDRLYVNTNAPFSAIVCGVQGSGKSHTVSVLLENMFISGVGAIGTLQKPLSGLILHYGEGGSSGRPCEVAWLAVSRFKAVHPPPVKVYVSSSSLNTMRKIYAPLGSHIQVEPLCFTETELDAAAFLSMMAVGSSESAPLYIQILLSILRDLGENFTYSAFQTELDSRKRTFNPAQVAGLEQRMSLLKAFMFDKKKKHPKQTSRFAPGQITIIDLSDPFTDSASACGLFEIIVRLFTRSEVVTGKVLVVDEAHKYLTPGATSGLTQSLLRLVREQRHLAMRVIISTQEPTAIPPVLLDLCMISIMHRFSSPAWWDHLVKHVSADFSGREAFDKVVTLGTGEALIIAPSALGCFKEKGWSDESTVSRLGRRYMIMKTRARVTADGGASLLVI</sequence>
<protein>
    <submittedName>
        <fullName evidence="1">Uncharacterized protein</fullName>
    </submittedName>
</protein>
<proteinExistence type="predicted"/>
<comment type="caution">
    <text evidence="1">The sequence shown here is derived from an EMBL/GenBank/DDBJ whole genome shotgun (WGS) entry which is preliminary data.</text>
</comment>
<organism evidence="1 2">
    <name type="scientific">Pleurotus cornucopiae</name>
    <name type="common">Cornucopia mushroom</name>
    <dbReference type="NCBI Taxonomy" id="5321"/>
    <lineage>
        <taxon>Eukaryota</taxon>
        <taxon>Fungi</taxon>
        <taxon>Dikarya</taxon>
        <taxon>Basidiomycota</taxon>
        <taxon>Agaricomycotina</taxon>
        <taxon>Agaricomycetes</taxon>
        <taxon>Agaricomycetidae</taxon>
        <taxon>Agaricales</taxon>
        <taxon>Pleurotineae</taxon>
        <taxon>Pleurotaceae</taxon>
        <taxon>Pleurotus</taxon>
    </lineage>
</organism>
<evidence type="ECO:0000313" key="2">
    <source>
        <dbReference type="Proteomes" id="UP000824881"/>
    </source>
</evidence>
<name>A0ACB7IML8_PLECO</name>
<keyword evidence="2" id="KW-1185">Reference proteome</keyword>